<keyword evidence="2" id="KW-1185">Reference proteome</keyword>
<comment type="caution">
    <text evidence="1">The sequence shown here is derived from an EMBL/GenBank/DDBJ whole genome shotgun (WGS) entry which is preliminary data.</text>
</comment>
<gene>
    <name evidence="1" type="ORF">BSTOLATCC_MIC66061</name>
</gene>
<reference evidence="1" key="1">
    <citation type="submission" date="2021-09" db="EMBL/GenBank/DDBJ databases">
        <authorList>
            <consortium name="AG Swart"/>
            <person name="Singh M."/>
            <person name="Singh A."/>
            <person name="Seah K."/>
            <person name="Emmerich C."/>
        </authorList>
    </citation>
    <scope>NUCLEOTIDE SEQUENCE</scope>
    <source>
        <strain evidence="1">ATCC30299</strain>
    </source>
</reference>
<accession>A0AAU9KDR0</accession>
<dbReference type="Proteomes" id="UP001162131">
    <property type="component" value="Unassembled WGS sequence"/>
</dbReference>
<evidence type="ECO:0000313" key="1">
    <source>
        <dbReference type="EMBL" id="CAG9336179.1"/>
    </source>
</evidence>
<proteinExistence type="predicted"/>
<name>A0AAU9KDR0_9CILI</name>
<dbReference type="EMBL" id="CAJZBQ010000064">
    <property type="protein sequence ID" value="CAG9336179.1"/>
    <property type="molecule type" value="Genomic_DNA"/>
</dbReference>
<organism evidence="1 2">
    <name type="scientific">Blepharisma stoltei</name>
    <dbReference type="NCBI Taxonomy" id="1481888"/>
    <lineage>
        <taxon>Eukaryota</taxon>
        <taxon>Sar</taxon>
        <taxon>Alveolata</taxon>
        <taxon>Ciliophora</taxon>
        <taxon>Postciliodesmatophora</taxon>
        <taxon>Heterotrichea</taxon>
        <taxon>Heterotrichida</taxon>
        <taxon>Blepharismidae</taxon>
        <taxon>Blepharisma</taxon>
    </lineage>
</organism>
<sequence>MAFGLKGISFPNFIQETENLKRPLMILGSFLINSTSSIRNFINCSSKLKPQTTVSVAARSTILFSAKWMNLQREASCGCAIYKTNVFQL</sequence>
<dbReference type="AlphaFoldDB" id="A0AAU9KDR0"/>
<evidence type="ECO:0000313" key="2">
    <source>
        <dbReference type="Proteomes" id="UP001162131"/>
    </source>
</evidence>
<protein>
    <submittedName>
        <fullName evidence="1">Uncharacterized protein</fullName>
    </submittedName>
</protein>